<dbReference type="Proteomes" id="UP000184536">
    <property type="component" value="Unassembled WGS sequence"/>
</dbReference>
<dbReference type="EMBL" id="FQZV01000063">
    <property type="protein sequence ID" value="SHK02129.1"/>
    <property type="molecule type" value="Genomic_DNA"/>
</dbReference>
<sequence>MEIGACSHIGKIREINEDAFFIAKNHENLFIVADGMGGHNAGEVASNIAIDVISEYIQKNLNTQEDHEELLIFQEIRKAVMEANLKILERSKRDDHCQGMGTTLTLALILKKVYIGHIGDSRAYRINKQCMTQITEDHSLVAELVKNGSITEMEAKTHPQRNIITRALGTDEKIKIDVCSVPFDQDDIIILCTDGLTNLVEPSEIMEYMLYSESIQKGCEQLVALANERGGFDNITILAIKNN</sequence>
<dbReference type="AlphaFoldDB" id="A0A1M6P2D8"/>
<dbReference type="OrthoDB" id="9801841at2"/>
<dbReference type="NCBIfam" id="NF033484">
    <property type="entry name" value="Stp1_PP2C_phos"/>
    <property type="match status" value="1"/>
</dbReference>
<keyword evidence="3" id="KW-1185">Reference proteome</keyword>
<dbReference type="RefSeq" id="WP_110942456.1">
    <property type="nucleotide sequence ID" value="NZ_FQZV01000063.1"/>
</dbReference>
<reference evidence="3" key="1">
    <citation type="submission" date="2016-11" db="EMBL/GenBank/DDBJ databases">
        <authorList>
            <person name="Varghese N."/>
            <person name="Submissions S."/>
        </authorList>
    </citation>
    <scope>NUCLEOTIDE SEQUENCE [LARGE SCALE GENOMIC DNA]</scope>
    <source>
        <strain evidence="3">DSM 17957</strain>
    </source>
</reference>
<dbReference type="PANTHER" id="PTHR13832">
    <property type="entry name" value="PROTEIN PHOSPHATASE 2C"/>
    <property type="match status" value="1"/>
</dbReference>
<proteinExistence type="predicted"/>
<dbReference type="Pfam" id="PF13672">
    <property type="entry name" value="PP2C_2"/>
    <property type="match status" value="1"/>
</dbReference>
<organism evidence="2 3">
    <name type="scientific">Geosporobacter subterraneus DSM 17957</name>
    <dbReference type="NCBI Taxonomy" id="1121919"/>
    <lineage>
        <taxon>Bacteria</taxon>
        <taxon>Bacillati</taxon>
        <taxon>Bacillota</taxon>
        <taxon>Clostridia</taxon>
        <taxon>Peptostreptococcales</taxon>
        <taxon>Thermotaleaceae</taxon>
        <taxon>Geosporobacter</taxon>
    </lineage>
</organism>
<dbReference type="SMART" id="SM00331">
    <property type="entry name" value="PP2C_SIG"/>
    <property type="match status" value="1"/>
</dbReference>
<dbReference type="PANTHER" id="PTHR13832:SF860">
    <property type="entry name" value="PROTEIN PHOSPHATASE PHPP"/>
    <property type="match status" value="1"/>
</dbReference>
<protein>
    <submittedName>
        <fullName evidence="2">Protein phosphatase</fullName>
    </submittedName>
</protein>
<dbReference type="GO" id="GO:0004722">
    <property type="term" value="F:protein serine/threonine phosphatase activity"/>
    <property type="evidence" value="ECO:0007669"/>
    <property type="project" value="InterPro"/>
</dbReference>
<dbReference type="SMART" id="SM00332">
    <property type="entry name" value="PP2Cc"/>
    <property type="match status" value="1"/>
</dbReference>
<feature type="domain" description="PPM-type phosphatase" evidence="1">
    <location>
        <begin position="2"/>
        <end position="242"/>
    </location>
</feature>
<dbReference type="Gene3D" id="3.60.40.10">
    <property type="entry name" value="PPM-type phosphatase domain"/>
    <property type="match status" value="1"/>
</dbReference>
<gene>
    <name evidence="2" type="ORF">SAMN02745975_03472</name>
</gene>
<accession>A0A1M6P2D8</accession>
<evidence type="ECO:0000313" key="3">
    <source>
        <dbReference type="Proteomes" id="UP000184536"/>
    </source>
</evidence>
<dbReference type="PROSITE" id="PS51746">
    <property type="entry name" value="PPM_2"/>
    <property type="match status" value="1"/>
</dbReference>
<dbReference type="InterPro" id="IPR015655">
    <property type="entry name" value="PP2C"/>
</dbReference>
<dbReference type="SUPFAM" id="SSF81606">
    <property type="entry name" value="PP2C-like"/>
    <property type="match status" value="1"/>
</dbReference>
<name>A0A1M6P2D8_9FIRM</name>
<dbReference type="InterPro" id="IPR036457">
    <property type="entry name" value="PPM-type-like_dom_sf"/>
</dbReference>
<dbReference type="InterPro" id="IPR001932">
    <property type="entry name" value="PPM-type_phosphatase-like_dom"/>
</dbReference>
<evidence type="ECO:0000259" key="1">
    <source>
        <dbReference type="PROSITE" id="PS51746"/>
    </source>
</evidence>
<dbReference type="CDD" id="cd00143">
    <property type="entry name" value="PP2Cc"/>
    <property type="match status" value="1"/>
</dbReference>
<dbReference type="STRING" id="1121919.SAMN02745975_03472"/>
<evidence type="ECO:0000313" key="2">
    <source>
        <dbReference type="EMBL" id="SHK02129.1"/>
    </source>
</evidence>